<reference evidence="1 2" key="1">
    <citation type="journal article" date="2014" name="Genome Biol. Evol.">
        <title>The secreted proteins of Achlya hypogyna and Thraustotheca clavata identify the ancestral oomycete secretome and reveal gene acquisitions by horizontal gene transfer.</title>
        <authorList>
            <person name="Misner I."/>
            <person name="Blouin N."/>
            <person name="Leonard G."/>
            <person name="Richards T.A."/>
            <person name="Lane C.E."/>
        </authorList>
    </citation>
    <scope>NUCLEOTIDE SEQUENCE [LARGE SCALE GENOMIC DNA]</scope>
    <source>
        <strain evidence="1 2">ATCC 34112</strain>
    </source>
</reference>
<dbReference type="Gene3D" id="1.25.10.10">
    <property type="entry name" value="Leucine-rich Repeat Variant"/>
    <property type="match status" value="5"/>
</dbReference>
<gene>
    <name evidence="1" type="ORF">THRCLA_00554</name>
</gene>
<dbReference type="InterPro" id="IPR000225">
    <property type="entry name" value="Armadillo"/>
</dbReference>
<organism evidence="1 2">
    <name type="scientific">Thraustotheca clavata</name>
    <dbReference type="NCBI Taxonomy" id="74557"/>
    <lineage>
        <taxon>Eukaryota</taxon>
        <taxon>Sar</taxon>
        <taxon>Stramenopiles</taxon>
        <taxon>Oomycota</taxon>
        <taxon>Saprolegniomycetes</taxon>
        <taxon>Saprolegniales</taxon>
        <taxon>Achlyaceae</taxon>
        <taxon>Thraustotheca</taxon>
    </lineage>
</organism>
<dbReference type="OrthoDB" id="7537227at2759"/>
<dbReference type="SUPFAM" id="SSF48371">
    <property type="entry name" value="ARM repeat"/>
    <property type="match status" value="4"/>
</dbReference>
<keyword evidence="2" id="KW-1185">Reference proteome</keyword>
<dbReference type="PANTHER" id="PTHR45958:SF18">
    <property type="entry name" value="U-BOX DOMAIN-CONTAINING PROTEIN"/>
    <property type="match status" value="1"/>
</dbReference>
<dbReference type="InterPro" id="IPR016024">
    <property type="entry name" value="ARM-type_fold"/>
</dbReference>
<name>A0A1W0AB73_9STRA</name>
<dbReference type="EMBL" id="JNBS01000239">
    <property type="protein sequence ID" value="OQS07448.1"/>
    <property type="molecule type" value="Genomic_DNA"/>
</dbReference>
<sequence length="1392" mass="153722">MSAMVNHDETVLDEACEDEFKAKNGADRKKERRNASCDIEITKIQDPTAILARAAGQVFHKKYTGDVFGTRTESIDGLVYLSRIRINDKPKQSLVHVDPKSNHANAKLHDVGHLHVHDAAYRAKKRQCAKTFEKMVFARLPTNMNTTTAKEDNAGIKSLLDNGIILALINLTEIPDIQTQLYCAKAFYGLSQVHATRRLMVLNGIIQTISHIIRHDFKNASLQLKLKQDYAAVLCHLTEEVFLEEKMLHEGADRILAKLFQSHNTETKRIVALAYFNLSYNTSQLKHYSDGFVQSISAACKSINHLHHITTSTLYLLKALFNLTQNTAFHGVLMAESVHRFLALPLIHYHKVHFQKRETQMYENEAIKIGLLGLFSLSMVKSGRLHIVQDNLVQYIVDCLSLDNDQIPDTVCSILYQLSMDEACRDAMVHEMKFIVACIPKSSPFGYFAFSWVFRNLCACKTIYPALVESGVIPVLMNMSRHSHEEIKLNGISCVCCFLQSDLHLNNAAECLGYILNDLVGLTASPFDAIVIFAISALFNLSCNDSLQPLLCDPQVGLVLALKFLVVTNLSKTQANKAIVAALMPLLYRLSCNPDCRLAMVQAGFFDFVAAAIPNTASSIRQAALDTMLNFSMEEDYFPQGADEVKALLKALYVLKTNHDMNALRSCVSLLTHLTTAPKNLDLLLKTGCVLCLERMCNSADDFIMANCAHILYCLTESSEAVDRILREGAIPVLIQLSRASSDHVKHLCIMTFCRISSFVGLNVETKLVDQGAIAAVMIMALVASKSDKIKTVCVQIISNCLCIQSKRCTKAMVDHGVFWALSSLSTLSLPETKLVCATCFCNTSIAYPLKMIEAGVPRALVHLVESGDTNTIVVALQAIVNLVNNDKACTILVNEGIIRLLRTLVEHKSTPIWHAATVALLKITRIDEKCRVDNVRNGLLPWIQSILSDVSIAMQSLVALCAISSHEISRKHMSALDTISILYTSYQLPFTGDEAIETCALRTNLCLQILYNVSCESSFLHDLIKGGAHGFIQNCLNDVAESVDLQNLCIGVLHNLTCVGDDEALANLVTTGATNLLETLHNIEALAPVDQLWCVLAICNLALGKVNTTRMVADNGGVVLIDFARIFSKAFSMPQDITKLFVQHIVSAAIRKIVTPPGNQKIMLELGVVASIVDLLNNSDDDQIRINCLESLTDLTRNKEHVERCLHDGLLACVLEIADVLEDRAWPGVGTLCFSIISNVCAVDFDDFHLPPLQHPSSANVISYLTKLSEYTTSSSSSHSTTFYHREDSDEAALPLPPLHTTSILSSPTLHPSTSAHLNVVYTVPWVKSHHPSRPELPAAIPTSMTPINIAIFTKTLPDSFQVPHPDILPKEPLVRDATDASEHSTYVYCL</sequence>
<dbReference type="PANTHER" id="PTHR45958">
    <property type="entry name" value="RING-TYPE E3 UBIQUITIN TRANSFERASE"/>
    <property type="match status" value="1"/>
</dbReference>
<evidence type="ECO:0000313" key="1">
    <source>
        <dbReference type="EMBL" id="OQS07448.1"/>
    </source>
</evidence>
<dbReference type="InterPro" id="IPR052608">
    <property type="entry name" value="U-box_domain_protein"/>
</dbReference>
<dbReference type="SMART" id="SM00185">
    <property type="entry name" value="ARM"/>
    <property type="match status" value="7"/>
</dbReference>
<comment type="caution">
    <text evidence="1">The sequence shown here is derived from an EMBL/GenBank/DDBJ whole genome shotgun (WGS) entry which is preliminary data.</text>
</comment>
<dbReference type="InterPro" id="IPR011989">
    <property type="entry name" value="ARM-like"/>
</dbReference>
<proteinExistence type="predicted"/>
<dbReference type="Proteomes" id="UP000243217">
    <property type="component" value="Unassembled WGS sequence"/>
</dbReference>
<evidence type="ECO:0000313" key="2">
    <source>
        <dbReference type="Proteomes" id="UP000243217"/>
    </source>
</evidence>
<accession>A0A1W0AB73</accession>
<protein>
    <submittedName>
        <fullName evidence="1">Uncharacterized protein</fullName>
    </submittedName>
</protein>